<accession>E7S0W0</accession>
<protein>
    <recommendedName>
        <fullName evidence="4">Ribosome hibernation promoting factor</fullName>
    </recommendedName>
    <alternativeName>
        <fullName evidence="5">Hibernation factor HPF</fullName>
    </alternativeName>
</protein>
<evidence type="ECO:0000256" key="5">
    <source>
        <dbReference type="ARBA" id="ARBA00041319"/>
    </source>
</evidence>
<evidence type="ECO:0000256" key="2">
    <source>
        <dbReference type="ARBA" id="ARBA00038434"/>
    </source>
</evidence>
<evidence type="ECO:0000313" key="7">
    <source>
        <dbReference type="Proteomes" id="UP000011021"/>
    </source>
</evidence>
<evidence type="ECO:0000256" key="4">
    <source>
        <dbReference type="ARBA" id="ARBA00041148"/>
    </source>
</evidence>
<dbReference type="NCBIfam" id="TIGR00741">
    <property type="entry name" value="yfiA"/>
    <property type="match status" value="1"/>
</dbReference>
<dbReference type="InterPro" id="IPR036567">
    <property type="entry name" value="RHF-like"/>
</dbReference>
<gene>
    <name evidence="6" type="primary">raiA</name>
    <name evidence="6" type="ORF">HMPREF0551_2512</name>
</gene>
<dbReference type="PANTHER" id="PTHR33231">
    <property type="entry name" value="30S RIBOSOMAL PROTEIN"/>
    <property type="match status" value="1"/>
</dbReference>
<evidence type="ECO:0000256" key="3">
    <source>
        <dbReference type="ARBA" id="ARBA00038695"/>
    </source>
</evidence>
<dbReference type="Proteomes" id="UP000011021">
    <property type="component" value="Unassembled WGS sequence"/>
</dbReference>
<dbReference type="EMBL" id="AEQP01000024">
    <property type="protein sequence ID" value="EFV93616.1"/>
    <property type="molecule type" value="Genomic_DNA"/>
</dbReference>
<dbReference type="HOGENOM" id="CLU_071472_3_1_4"/>
<sequence length="107" mass="12280">MNLSISGHHVEVTPALREYVTTKLRRIRHHFDQVIDVNVILSVEKLVQRAEMKLLVAGREIFAEATHTDLYAAVDTLIDKLDRQVIKHKQKRQNYSGSALKRIPEPA</sequence>
<reference evidence="6 7" key="1">
    <citation type="submission" date="2010-12" db="EMBL/GenBank/DDBJ databases">
        <authorList>
            <person name="Muzny D."/>
            <person name="Qin X."/>
            <person name="Deng J."/>
            <person name="Jiang H."/>
            <person name="Liu Y."/>
            <person name="Qu J."/>
            <person name="Song X.-Z."/>
            <person name="Zhang L."/>
            <person name="Thornton R."/>
            <person name="Coyle M."/>
            <person name="Francisco L."/>
            <person name="Jackson L."/>
            <person name="Javaid M."/>
            <person name="Korchina V."/>
            <person name="Kovar C."/>
            <person name="Mata R."/>
            <person name="Mathew T."/>
            <person name="Ngo R."/>
            <person name="Nguyen L."/>
            <person name="Nguyen N."/>
            <person name="Okwuonu G."/>
            <person name="Ongeri F."/>
            <person name="Pham C."/>
            <person name="Simmons D."/>
            <person name="Wilczek-Boney K."/>
            <person name="Hale W."/>
            <person name="Jakkamsetti A."/>
            <person name="Pham P."/>
            <person name="Ruth R."/>
            <person name="San Lucas F."/>
            <person name="Warren J."/>
            <person name="Zhang J."/>
            <person name="Zhao Z."/>
            <person name="Zhou C."/>
            <person name="Zhu D."/>
            <person name="Lee S."/>
            <person name="Bess C."/>
            <person name="Blankenburg K."/>
            <person name="Forbes L."/>
            <person name="Fu Q."/>
            <person name="Gubbala S."/>
            <person name="Hirani K."/>
            <person name="Jayaseelan J.C."/>
            <person name="Lara F."/>
            <person name="Munidasa M."/>
            <person name="Palculict T."/>
            <person name="Patil S."/>
            <person name="Pu L.-L."/>
            <person name="Saada N."/>
            <person name="Tang L."/>
            <person name="Weissenberger G."/>
            <person name="Zhu Y."/>
            <person name="Hemphill L."/>
            <person name="Shang Y."/>
            <person name="Youmans B."/>
            <person name="Ayvaz T."/>
            <person name="Ross M."/>
            <person name="Santibanez J."/>
            <person name="Aqrawi P."/>
            <person name="Gross S."/>
            <person name="Joshi V."/>
            <person name="Fowler G."/>
            <person name="Nazareth L."/>
            <person name="Reid J."/>
            <person name="Worley K."/>
            <person name="Petrosino J."/>
            <person name="Highlander S."/>
            <person name="Gibbs R."/>
        </authorList>
    </citation>
    <scope>NUCLEOTIDE SEQUENCE [LARGE SCALE GENOMIC DNA]</scope>
    <source>
        <strain evidence="6 7">ATCC 51599</strain>
    </source>
</reference>
<dbReference type="InterPro" id="IPR050574">
    <property type="entry name" value="HPF/YfiA_ribosome-assoc"/>
</dbReference>
<dbReference type="GO" id="GO:0043024">
    <property type="term" value="F:ribosomal small subunit binding"/>
    <property type="evidence" value="ECO:0007669"/>
    <property type="project" value="TreeGrafter"/>
</dbReference>
<comment type="caution">
    <text evidence="6">The sequence shown here is derived from an EMBL/GenBank/DDBJ whole genome shotgun (WGS) entry which is preliminary data.</text>
</comment>
<dbReference type="SUPFAM" id="SSF69754">
    <property type="entry name" value="Ribosome binding protein Y (YfiA homologue)"/>
    <property type="match status" value="1"/>
</dbReference>
<dbReference type="Gene3D" id="3.30.160.100">
    <property type="entry name" value="Ribosome hibernation promotion factor-like"/>
    <property type="match status" value="1"/>
</dbReference>
<dbReference type="PANTHER" id="PTHR33231:SF1">
    <property type="entry name" value="30S RIBOSOMAL PROTEIN"/>
    <property type="match status" value="1"/>
</dbReference>
<dbReference type="Pfam" id="PF02482">
    <property type="entry name" value="Ribosomal_S30AE"/>
    <property type="match status" value="1"/>
</dbReference>
<dbReference type="RefSeq" id="WP_005674974.1">
    <property type="nucleotide sequence ID" value="NZ_CP146288.1"/>
</dbReference>
<evidence type="ECO:0000313" key="6">
    <source>
        <dbReference type="EMBL" id="EFV93616.1"/>
    </source>
</evidence>
<organism evidence="6 7">
    <name type="scientific">Lautropia mirabilis ATCC 51599</name>
    <dbReference type="NCBI Taxonomy" id="887898"/>
    <lineage>
        <taxon>Bacteria</taxon>
        <taxon>Pseudomonadati</taxon>
        <taxon>Pseudomonadota</taxon>
        <taxon>Betaproteobacteria</taxon>
        <taxon>Burkholderiales</taxon>
        <taxon>Burkholderiaceae</taxon>
        <taxon>Lautropia</taxon>
    </lineage>
</organism>
<comment type="similarity">
    <text evidence="2">Belongs to the HPF/YfiA ribosome-associated protein family. Short HPF subfamily.</text>
</comment>
<dbReference type="AlphaFoldDB" id="E7S0W0"/>
<dbReference type="GO" id="GO:0022627">
    <property type="term" value="C:cytosolic small ribosomal subunit"/>
    <property type="evidence" value="ECO:0007669"/>
    <property type="project" value="TreeGrafter"/>
</dbReference>
<dbReference type="eggNOG" id="COG1544">
    <property type="taxonomic scope" value="Bacteria"/>
</dbReference>
<dbReference type="CDD" id="cd00552">
    <property type="entry name" value="RaiA"/>
    <property type="match status" value="1"/>
</dbReference>
<name>E7S0W0_9BURK</name>
<dbReference type="GO" id="GO:0045900">
    <property type="term" value="P:negative regulation of translational elongation"/>
    <property type="evidence" value="ECO:0007669"/>
    <property type="project" value="TreeGrafter"/>
</dbReference>
<dbReference type="FunFam" id="3.30.160.100:FF:000001">
    <property type="entry name" value="Ribosome hibernation promoting factor"/>
    <property type="match status" value="1"/>
</dbReference>
<keyword evidence="7" id="KW-1185">Reference proteome</keyword>
<dbReference type="InterPro" id="IPR003489">
    <property type="entry name" value="RHF/RaiA"/>
</dbReference>
<dbReference type="STRING" id="887898.HMPREF0551_2512"/>
<comment type="subunit">
    <text evidence="3">Associates exclusively with 100S ribosomes, which are dimers of 70S ribosomes.</text>
</comment>
<proteinExistence type="inferred from homology"/>
<keyword evidence="1" id="KW-0810">Translation regulation</keyword>
<evidence type="ECO:0000256" key="1">
    <source>
        <dbReference type="ARBA" id="ARBA00022845"/>
    </source>
</evidence>